<dbReference type="InterPro" id="IPR018303">
    <property type="entry name" value="ATPase_P-typ_P_site"/>
</dbReference>
<dbReference type="SUPFAM" id="SSF81665">
    <property type="entry name" value="Calcium ATPase, transmembrane domain M"/>
    <property type="match status" value="1"/>
</dbReference>
<dbReference type="PRINTS" id="PR00119">
    <property type="entry name" value="CATATPASE"/>
</dbReference>
<dbReference type="InterPro" id="IPR023298">
    <property type="entry name" value="ATPase_P-typ_TM_dom_sf"/>
</dbReference>
<dbReference type="PROSITE" id="PS00154">
    <property type="entry name" value="ATPASE_E1_E2"/>
    <property type="match status" value="1"/>
</dbReference>
<dbReference type="Pfam" id="PF00702">
    <property type="entry name" value="Hydrolase"/>
    <property type="match status" value="1"/>
</dbReference>
<evidence type="ECO:0000256" key="6">
    <source>
        <dbReference type="ARBA" id="ARBA00022840"/>
    </source>
</evidence>
<protein>
    <submittedName>
        <fullName evidence="12">Heavy metal translocating P-type ATPase</fullName>
    </submittedName>
</protein>
<dbReference type="Proteomes" id="UP001440612">
    <property type="component" value="Chromosome"/>
</dbReference>
<dbReference type="Pfam" id="PF00122">
    <property type="entry name" value="E1-E2_ATPase"/>
    <property type="match status" value="1"/>
</dbReference>
<dbReference type="SFLD" id="SFLDG00002">
    <property type="entry name" value="C1.7:_P-type_atpase_like"/>
    <property type="match status" value="1"/>
</dbReference>
<evidence type="ECO:0000313" key="13">
    <source>
        <dbReference type="Proteomes" id="UP001440612"/>
    </source>
</evidence>
<keyword evidence="4 10" id="KW-0479">Metal-binding</keyword>
<keyword evidence="3 10" id="KW-0812">Transmembrane</keyword>
<feature type="domain" description="HMA" evidence="11">
    <location>
        <begin position="5"/>
        <end position="68"/>
    </location>
</feature>
<dbReference type="Gene3D" id="3.30.70.100">
    <property type="match status" value="1"/>
</dbReference>
<dbReference type="PRINTS" id="PR00943">
    <property type="entry name" value="CUATPASE"/>
</dbReference>
<evidence type="ECO:0000256" key="2">
    <source>
        <dbReference type="ARBA" id="ARBA00006024"/>
    </source>
</evidence>
<comment type="subcellular location">
    <subcellularLocation>
        <location evidence="10">Cell membrane</location>
    </subcellularLocation>
    <subcellularLocation>
        <location evidence="1">Endomembrane system</location>
        <topology evidence="1">Multi-pass membrane protein</topology>
    </subcellularLocation>
</comment>
<dbReference type="Gene3D" id="3.40.50.1000">
    <property type="entry name" value="HAD superfamily/HAD-like"/>
    <property type="match status" value="1"/>
</dbReference>
<dbReference type="SUPFAM" id="SSF56784">
    <property type="entry name" value="HAD-like"/>
    <property type="match status" value="1"/>
</dbReference>
<feature type="transmembrane region" description="Helical" evidence="10">
    <location>
        <begin position="713"/>
        <end position="732"/>
    </location>
</feature>
<feature type="transmembrane region" description="Helical" evidence="10">
    <location>
        <begin position="685"/>
        <end position="707"/>
    </location>
</feature>
<feature type="transmembrane region" description="Helical" evidence="10">
    <location>
        <begin position="373"/>
        <end position="396"/>
    </location>
</feature>
<dbReference type="InterPro" id="IPR006121">
    <property type="entry name" value="HMA_dom"/>
</dbReference>
<dbReference type="NCBIfam" id="TIGR01511">
    <property type="entry name" value="ATPase-IB1_Cu"/>
    <property type="match status" value="1"/>
</dbReference>
<evidence type="ECO:0000256" key="3">
    <source>
        <dbReference type="ARBA" id="ARBA00022692"/>
    </source>
</evidence>
<dbReference type="SFLD" id="SFLDF00027">
    <property type="entry name" value="p-type_atpase"/>
    <property type="match status" value="1"/>
</dbReference>
<dbReference type="InterPro" id="IPR023299">
    <property type="entry name" value="ATPase_P-typ_cyto_dom_N"/>
</dbReference>
<dbReference type="CDD" id="cd02094">
    <property type="entry name" value="P-type_ATPase_Cu-like"/>
    <property type="match status" value="1"/>
</dbReference>
<dbReference type="PROSITE" id="PS01229">
    <property type="entry name" value="COF_2"/>
    <property type="match status" value="1"/>
</dbReference>
<evidence type="ECO:0000256" key="10">
    <source>
        <dbReference type="RuleBase" id="RU362081"/>
    </source>
</evidence>
<dbReference type="Gene3D" id="2.70.150.10">
    <property type="entry name" value="Calcium-transporting ATPase, cytoplasmic transduction domain A"/>
    <property type="match status" value="1"/>
</dbReference>
<dbReference type="PANTHER" id="PTHR43520:SF8">
    <property type="entry name" value="P-TYPE CU(+) TRANSPORTER"/>
    <property type="match status" value="1"/>
</dbReference>
<feature type="transmembrane region" description="Helical" evidence="10">
    <location>
        <begin position="163"/>
        <end position="186"/>
    </location>
</feature>
<dbReference type="InterPro" id="IPR001757">
    <property type="entry name" value="P_typ_ATPase"/>
</dbReference>
<dbReference type="InterPro" id="IPR044492">
    <property type="entry name" value="P_typ_ATPase_HD_dom"/>
</dbReference>
<evidence type="ECO:0000313" key="12">
    <source>
        <dbReference type="EMBL" id="WZC48487.1"/>
    </source>
</evidence>
<dbReference type="Gene3D" id="3.40.1110.10">
    <property type="entry name" value="Calcium-transporting ATPase, cytoplasmic domain N"/>
    <property type="match status" value="1"/>
</dbReference>
<dbReference type="InterPro" id="IPR036163">
    <property type="entry name" value="HMA_dom_sf"/>
</dbReference>
<feature type="transmembrane region" description="Helical" evidence="10">
    <location>
        <begin position="192"/>
        <end position="211"/>
    </location>
</feature>
<proteinExistence type="inferred from homology"/>
<feature type="transmembrane region" description="Helical" evidence="10">
    <location>
        <begin position="96"/>
        <end position="116"/>
    </location>
</feature>
<dbReference type="InterPro" id="IPR023214">
    <property type="entry name" value="HAD_sf"/>
</dbReference>
<name>A0ABZ2V1X3_9RHOB</name>
<dbReference type="InterPro" id="IPR059000">
    <property type="entry name" value="ATPase_P-type_domA"/>
</dbReference>
<feature type="transmembrane region" description="Helical" evidence="10">
    <location>
        <begin position="345"/>
        <end position="367"/>
    </location>
</feature>
<dbReference type="SFLD" id="SFLDS00003">
    <property type="entry name" value="Haloacid_Dehalogenase"/>
    <property type="match status" value="1"/>
</dbReference>
<evidence type="ECO:0000256" key="1">
    <source>
        <dbReference type="ARBA" id="ARBA00004127"/>
    </source>
</evidence>
<accession>A0ABZ2V1X3</accession>
<gene>
    <name evidence="12" type="ORF">AABB29_16750</name>
</gene>
<evidence type="ECO:0000256" key="5">
    <source>
        <dbReference type="ARBA" id="ARBA00022741"/>
    </source>
</evidence>
<keyword evidence="5 10" id="KW-0547">Nucleotide-binding</keyword>
<evidence type="ECO:0000256" key="9">
    <source>
        <dbReference type="ARBA" id="ARBA00023136"/>
    </source>
</evidence>
<dbReference type="SUPFAM" id="SSF81653">
    <property type="entry name" value="Calcium ATPase, transduction domain A"/>
    <property type="match status" value="1"/>
</dbReference>
<feature type="transmembrane region" description="Helical" evidence="10">
    <location>
        <begin position="128"/>
        <end position="151"/>
    </location>
</feature>
<dbReference type="PROSITE" id="PS50846">
    <property type="entry name" value="HMA_2"/>
    <property type="match status" value="1"/>
</dbReference>
<keyword evidence="7" id="KW-1278">Translocase</keyword>
<dbReference type="PANTHER" id="PTHR43520">
    <property type="entry name" value="ATP7, ISOFORM B"/>
    <property type="match status" value="1"/>
</dbReference>
<dbReference type="InterPro" id="IPR036412">
    <property type="entry name" value="HAD-like_sf"/>
</dbReference>
<keyword evidence="10" id="KW-1003">Cell membrane</keyword>
<dbReference type="PROSITE" id="PS01047">
    <property type="entry name" value="HMA_1"/>
    <property type="match status" value="1"/>
</dbReference>
<keyword evidence="8 10" id="KW-1133">Transmembrane helix</keyword>
<keyword evidence="13" id="KW-1185">Reference proteome</keyword>
<dbReference type="NCBIfam" id="TIGR01494">
    <property type="entry name" value="ATPase_P-type"/>
    <property type="match status" value="1"/>
</dbReference>
<organism evidence="12 13">
    <name type="scientific">Yoonia phaeophyticola</name>
    <dbReference type="NCBI Taxonomy" id="3137369"/>
    <lineage>
        <taxon>Bacteria</taxon>
        <taxon>Pseudomonadati</taxon>
        <taxon>Pseudomonadota</taxon>
        <taxon>Alphaproteobacteria</taxon>
        <taxon>Rhodobacterales</taxon>
        <taxon>Paracoccaceae</taxon>
        <taxon>Yoonia</taxon>
    </lineage>
</organism>
<reference evidence="13" key="1">
    <citation type="submission" date="2024-04" db="EMBL/GenBank/DDBJ databases">
        <title>Phylogenomic analyses of a clade within the roseobacter group suggest taxonomic reassignments of species of the genera Aestuariivita, Citreicella, Loktanella, Nautella, Pelagibaca, Ruegeria, Thalassobius, Thiobacimonas and Tropicibacter, and the proposal o.</title>
        <authorList>
            <person name="Jeon C.O."/>
        </authorList>
    </citation>
    <scope>NUCLEOTIDE SEQUENCE [LARGE SCALE GENOMIC DNA]</scope>
    <source>
        <strain evidence="13">BS5-3</strain>
    </source>
</reference>
<dbReference type="EMBL" id="CP150951">
    <property type="protein sequence ID" value="WZC48487.1"/>
    <property type="molecule type" value="Genomic_DNA"/>
</dbReference>
<evidence type="ECO:0000256" key="4">
    <source>
        <dbReference type="ARBA" id="ARBA00022723"/>
    </source>
</evidence>
<dbReference type="InterPro" id="IPR017969">
    <property type="entry name" value="Heavy-metal-associated_CS"/>
</dbReference>
<keyword evidence="6 10" id="KW-0067">ATP-binding</keyword>
<dbReference type="CDD" id="cd00371">
    <property type="entry name" value="HMA"/>
    <property type="match status" value="1"/>
</dbReference>
<dbReference type="RefSeq" id="WP_341366602.1">
    <property type="nucleotide sequence ID" value="NZ_CP150951.2"/>
</dbReference>
<dbReference type="SUPFAM" id="SSF55008">
    <property type="entry name" value="HMA, heavy metal-associated domain"/>
    <property type="match status" value="1"/>
</dbReference>
<dbReference type="InterPro" id="IPR008250">
    <property type="entry name" value="ATPase_P-typ_transduc_dom_A_sf"/>
</dbReference>
<evidence type="ECO:0000259" key="11">
    <source>
        <dbReference type="PROSITE" id="PS50846"/>
    </source>
</evidence>
<evidence type="ECO:0000256" key="8">
    <source>
        <dbReference type="ARBA" id="ARBA00022989"/>
    </source>
</evidence>
<keyword evidence="9 10" id="KW-0472">Membrane</keyword>
<dbReference type="InterPro" id="IPR027256">
    <property type="entry name" value="P-typ_ATPase_IB"/>
</dbReference>
<dbReference type="Pfam" id="PF00403">
    <property type="entry name" value="HMA"/>
    <property type="match status" value="1"/>
</dbReference>
<evidence type="ECO:0000256" key="7">
    <source>
        <dbReference type="ARBA" id="ARBA00022967"/>
    </source>
</evidence>
<dbReference type="NCBIfam" id="TIGR01525">
    <property type="entry name" value="ATPase-IB_hvy"/>
    <property type="match status" value="1"/>
</dbReference>
<sequence length="742" mass="76174">MTQISEIRFDVQGMHCGSCVGRVEAALRKVPGIQTASVNLASGTAVITTASGEQPALQAMADAGYQAEVARTVSDDTAARDAAADLAFNRFRNAGLLTLPVFLLEMGGHLFPALHHLIARTIGTETSWIIQCVLTTLVLAFPGRVFFAKGIPALIRRAPDMNALVALGAGAAYAFSGVALFLPGLLPDGTRAVYFEAAAVIVTLILLGRWLETRAKARTGVAIKRLLDLRPTTARVLRNGETFDLPIAEVLVDDVILIRPGESIAADGIVIDGHSHVDESMITGEPIAVEKQVGDQLVGGTINGNGALKMQAQAVGQKTMLAAIITMVAAAQDARLPVQDLVNRITAWFVPAVLAIALITVAAWLILGPDPVVAYALVAGVSVLIIACPCAMGLATPMSIMVGIGRAAELGVLFRQGDALQVLQGVDVVAFDKTGTLTKGAPVLVETLALDGDSTGLLRHVAAVEAKSEHPLAAAIVAAVDGPLPESRDFAAIPGRGLRGIVEDAPVLIGNAALLQEAGIDPAPLVAKAASFAAMGQTTVLVAIDGRPAGVLAIADQLRPSAKTTVEALQNKGVQVVMVTGDSQAAGDAIAAQLGLTKVIADVLPSEKVAAIQALQADGARVAFVGDGINDAPVLAAADVGIAMGTGADVAVETADVVLMSGDPKGVLNAIVVSRATLSNIRQNLGWAFGYNILLIPVAAGILFPIWGLLLSPALAAGAMALSSVLVVLNALRLRRVDGGIG</sequence>
<comment type="similarity">
    <text evidence="2 10">Belongs to the cation transport ATPase (P-type) (TC 3.A.3) family. Type IB subfamily.</text>
</comment>